<keyword evidence="6" id="KW-1185">Reference proteome</keyword>
<dbReference type="Pfam" id="PF00722">
    <property type="entry name" value="Glyco_hydro_16"/>
    <property type="match status" value="1"/>
</dbReference>
<sequence>MKMINLVNRAGVFTLILLFVFQSCSSNNDGGGDDAPVSAAPTNLSVQVEVVGKTAENPNGDGSGKIQLTMNAANATSYKVSINNELKEVTTGSLTYEFTGSGTQTFPIIVSAYNGGKFISSSTSVTIYIARKVIWSDEFNVDGAPDSSKWGYNTGTGNGWGNNELQYYTNRSENVKIEGGVLKITAIKENYLGSQYTSTRMLTKGKFSFKYGRAEVRAKLPAGGGTWPAFWLLGDNIDTAGWPACGEIDILESVGNNPNVIHSSLHSPGRSGNTPDTKTTTAPNSTTEFHIYAAEWSAENIKFYVDDNLFYTYKNSSTTPFNQKFFIILNFAMGGNFGGAVDPNFTNATYEVDYVRVYN</sequence>
<dbReference type="PROSITE" id="PS51257">
    <property type="entry name" value="PROKAR_LIPOPROTEIN"/>
    <property type="match status" value="1"/>
</dbReference>
<protein>
    <submittedName>
        <fullName evidence="5">Glycoside hydrolase family 16 protein</fullName>
    </submittedName>
</protein>
<gene>
    <name evidence="5" type="ORF">HYN86_07285</name>
</gene>
<comment type="similarity">
    <text evidence="1">Belongs to the glycosyl hydrolase 16 family.</text>
</comment>
<dbReference type="AlphaFoldDB" id="A0A344LR74"/>
<organism evidence="5 6">
    <name type="scientific">Flavobacterium fluviale</name>
    <dbReference type="NCBI Taxonomy" id="2249356"/>
    <lineage>
        <taxon>Bacteria</taxon>
        <taxon>Pseudomonadati</taxon>
        <taxon>Bacteroidota</taxon>
        <taxon>Flavobacteriia</taxon>
        <taxon>Flavobacteriales</taxon>
        <taxon>Flavobacteriaceae</taxon>
        <taxon>Flavobacterium</taxon>
    </lineage>
</organism>
<evidence type="ECO:0000313" key="5">
    <source>
        <dbReference type="EMBL" id="AXB56416.1"/>
    </source>
</evidence>
<evidence type="ECO:0000313" key="6">
    <source>
        <dbReference type="Proteomes" id="UP000251561"/>
    </source>
</evidence>
<dbReference type="InterPro" id="IPR050546">
    <property type="entry name" value="Glycosyl_Hydrlase_16"/>
</dbReference>
<reference evidence="5 6" key="1">
    <citation type="submission" date="2018-06" db="EMBL/GenBank/DDBJ databases">
        <title>Genome sequencing of Flavobacterium.</title>
        <authorList>
            <person name="Baek M.-G."/>
            <person name="Yi H."/>
        </authorList>
    </citation>
    <scope>NUCLEOTIDE SEQUENCE [LARGE SCALE GENOMIC DNA]</scope>
    <source>
        <strain evidence="5 6">HYN0086</strain>
    </source>
</reference>
<dbReference type="PANTHER" id="PTHR10963:SF55">
    <property type="entry name" value="GLYCOSIDE HYDROLASE FAMILY 16 PROTEIN"/>
    <property type="match status" value="1"/>
</dbReference>
<dbReference type="GO" id="GO:0004553">
    <property type="term" value="F:hydrolase activity, hydrolyzing O-glycosyl compounds"/>
    <property type="evidence" value="ECO:0007669"/>
    <property type="project" value="InterPro"/>
</dbReference>
<dbReference type="CDD" id="cd08023">
    <property type="entry name" value="GH16_laminarinase_like"/>
    <property type="match status" value="1"/>
</dbReference>
<dbReference type="Gene3D" id="2.60.120.200">
    <property type="match status" value="1"/>
</dbReference>
<feature type="chain" id="PRO_5016574613" evidence="3">
    <location>
        <begin position="26"/>
        <end position="359"/>
    </location>
</feature>
<keyword evidence="5" id="KW-0378">Hydrolase</keyword>
<dbReference type="PROSITE" id="PS51762">
    <property type="entry name" value="GH16_2"/>
    <property type="match status" value="1"/>
</dbReference>
<feature type="signal peptide" evidence="3">
    <location>
        <begin position="1"/>
        <end position="25"/>
    </location>
</feature>
<feature type="domain" description="GH16" evidence="4">
    <location>
        <begin position="89"/>
        <end position="359"/>
    </location>
</feature>
<feature type="region of interest" description="Disordered" evidence="2">
    <location>
        <begin position="261"/>
        <end position="283"/>
    </location>
</feature>
<dbReference type="SUPFAM" id="SSF49899">
    <property type="entry name" value="Concanavalin A-like lectins/glucanases"/>
    <property type="match status" value="1"/>
</dbReference>
<evidence type="ECO:0000256" key="3">
    <source>
        <dbReference type="SAM" id="SignalP"/>
    </source>
</evidence>
<keyword evidence="3" id="KW-0732">Signal</keyword>
<evidence type="ECO:0000259" key="4">
    <source>
        <dbReference type="PROSITE" id="PS51762"/>
    </source>
</evidence>
<name>A0A344LR74_9FLAO</name>
<evidence type="ECO:0000256" key="1">
    <source>
        <dbReference type="ARBA" id="ARBA00006865"/>
    </source>
</evidence>
<dbReference type="InterPro" id="IPR000757">
    <property type="entry name" value="Beta-glucanase-like"/>
</dbReference>
<dbReference type="Proteomes" id="UP000251561">
    <property type="component" value="Chromosome"/>
</dbReference>
<dbReference type="KEGG" id="ffl:HYN86_07285"/>
<dbReference type="PANTHER" id="PTHR10963">
    <property type="entry name" value="GLYCOSYL HYDROLASE-RELATED"/>
    <property type="match status" value="1"/>
</dbReference>
<dbReference type="OrthoDB" id="9809583at2"/>
<dbReference type="GO" id="GO:0005975">
    <property type="term" value="P:carbohydrate metabolic process"/>
    <property type="evidence" value="ECO:0007669"/>
    <property type="project" value="InterPro"/>
</dbReference>
<evidence type="ECO:0000256" key="2">
    <source>
        <dbReference type="SAM" id="MobiDB-lite"/>
    </source>
</evidence>
<dbReference type="EMBL" id="CP030261">
    <property type="protein sequence ID" value="AXB56416.1"/>
    <property type="molecule type" value="Genomic_DNA"/>
</dbReference>
<accession>A0A344LR74</accession>
<proteinExistence type="inferred from homology"/>
<dbReference type="InterPro" id="IPR013320">
    <property type="entry name" value="ConA-like_dom_sf"/>
</dbReference>